<feature type="domain" description="Neurotransmitter-gated ion-channel ligand-binding" evidence="2">
    <location>
        <begin position="42"/>
        <end position="223"/>
    </location>
</feature>
<feature type="chain" id="PRO_5042965967" description="Neurotransmitter-gated ion-channel ligand-binding domain-containing protein" evidence="1">
    <location>
        <begin position="20"/>
        <end position="239"/>
    </location>
</feature>
<sequence length="239" mass="27589">MKTEILFCALLLLAAQASSQRRELEADIKAVANAATEVISDNPDETTFVKIELMLQNIINYDPKSQILEITAWLLIQWTDSRFAWKPSHYGNITKISIPSSGVTKPDIKLYNSVKSGMIFDDNVNCVIESNGKVTYIPITDMKVYCPNTDPTDDTYVCSLKFGSWAHNCHDLNLTRVDDMIDMSEFQGGWRWHILEHSSEVHEKQYDCCPEVYCDATMKFKFRDRSRTPRGRWYYSHCY</sequence>
<dbReference type="GO" id="GO:0005230">
    <property type="term" value="F:extracellular ligand-gated monoatomic ion channel activity"/>
    <property type="evidence" value="ECO:0007669"/>
    <property type="project" value="InterPro"/>
</dbReference>
<dbReference type="AlphaFoldDB" id="A0AAN8Q101"/>
<protein>
    <recommendedName>
        <fullName evidence="2">Neurotransmitter-gated ion-channel ligand-binding domain-containing protein</fullName>
    </recommendedName>
</protein>
<dbReference type="InterPro" id="IPR006202">
    <property type="entry name" value="Neur_chan_lig-bd"/>
</dbReference>
<evidence type="ECO:0000313" key="4">
    <source>
        <dbReference type="Proteomes" id="UP001347796"/>
    </source>
</evidence>
<dbReference type="Pfam" id="PF02931">
    <property type="entry name" value="Neur_chan_LBD"/>
    <property type="match status" value="1"/>
</dbReference>
<evidence type="ECO:0000256" key="1">
    <source>
        <dbReference type="SAM" id="SignalP"/>
    </source>
</evidence>
<name>A0AAN8Q101_PATCE</name>
<dbReference type="GO" id="GO:0016020">
    <property type="term" value="C:membrane"/>
    <property type="evidence" value="ECO:0007669"/>
    <property type="project" value="InterPro"/>
</dbReference>
<keyword evidence="1" id="KW-0732">Signal</keyword>
<dbReference type="GO" id="GO:0004888">
    <property type="term" value="F:transmembrane signaling receptor activity"/>
    <property type="evidence" value="ECO:0007669"/>
    <property type="project" value="InterPro"/>
</dbReference>
<dbReference type="InterPro" id="IPR006201">
    <property type="entry name" value="Neur_channel"/>
</dbReference>
<reference evidence="3 4" key="1">
    <citation type="submission" date="2024-01" db="EMBL/GenBank/DDBJ databases">
        <title>The genome of the rayed Mediterranean limpet Patella caerulea (Linnaeus, 1758).</title>
        <authorList>
            <person name="Anh-Thu Weber A."/>
            <person name="Halstead-Nussloch G."/>
        </authorList>
    </citation>
    <scope>NUCLEOTIDE SEQUENCE [LARGE SCALE GENOMIC DNA]</scope>
    <source>
        <strain evidence="3">AATW-2023a</strain>
        <tissue evidence="3">Whole specimen</tissue>
    </source>
</reference>
<dbReference type="EMBL" id="JAZGQO010000002">
    <property type="protein sequence ID" value="KAK6192064.1"/>
    <property type="molecule type" value="Genomic_DNA"/>
</dbReference>
<organism evidence="3 4">
    <name type="scientific">Patella caerulea</name>
    <name type="common">Rayed Mediterranean limpet</name>
    <dbReference type="NCBI Taxonomy" id="87958"/>
    <lineage>
        <taxon>Eukaryota</taxon>
        <taxon>Metazoa</taxon>
        <taxon>Spiralia</taxon>
        <taxon>Lophotrochozoa</taxon>
        <taxon>Mollusca</taxon>
        <taxon>Gastropoda</taxon>
        <taxon>Patellogastropoda</taxon>
        <taxon>Patelloidea</taxon>
        <taxon>Patellidae</taxon>
        <taxon>Patella</taxon>
    </lineage>
</organism>
<dbReference type="Gene3D" id="2.70.170.10">
    <property type="entry name" value="Neurotransmitter-gated ion-channel ligand-binding domain"/>
    <property type="match status" value="1"/>
</dbReference>
<evidence type="ECO:0000313" key="3">
    <source>
        <dbReference type="EMBL" id="KAK6192064.1"/>
    </source>
</evidence>
<accession>A0AAN8Q101</accession>
<comment type="caution">
    <text evidence="3">The sequence shown here is derived from an EMBL/GenBank/DDBJ whole genome shotgun (WGS) entry which is preliminary data.</text>
</comment>
<keyword evidence="4" id="KW-1185">Reference proteome</keyword>
<gene>
    <name evidence="3" type="ORF">SNE40_003609</name>
</gene>
<feature type="signal peptide" evidence="1">
    <location>
        <begin position="1"/>
        <end position="19"/>
    </location>
</feature>
<dbReference type="InterPro" id="IPR036734">
    <property type="entry name" value="Neur_chan_lig-bd_sf"/>
</dbReference>
<dbReference type="PANTHER" id="PTHR18945">
    <property type="entry name" value="NEUROTRANSMITTER GATED ION CHANNEL"/>
    <property type="match status" value="1"/>
</dbReference>
<dbReference type="Proteomes" id="UP001347796">
    <property type="component" value="Unassembled WGS sequence"/>
</dbReference>
<proteinExistence type="predicted"/>
<evidence type="ECO:0000259" key="2">
    <source>
        <dbReference type="Pfam" id="PF02931"/>
    </source>
</evidence>
<dbReference type="SUPFAM" id="SSF63712">
    <property type="entry name" value="Nicotinic receptor ligand binding domain-like"/>
    <property type="match status" value="1"/>
</dbReference>